<comment type="caution">
    <text evidence="1">The sequence shown here is derived from an EMBL/GenBank/DDBJ whole genome shotgun (WGS) entry which is preliminary data.</text>
</comment>
<dbReference type="PATRIC" id="fig|1299334.3.peg.3069"/>
<gene>
    <name evidence="1" type="ORF">I553_3317</name>
</gene>
<accession>X8CJT6</accession>
<dbReference type="EC" id="3.6.1.-" evidence="1"/>
<keyword evidence="1" id="KW-0378">Hydrolase</keyword>
<keyword evidence="1" id="KW-0347">Helicase</keyword>
<dbReference type="GO" id="GO:0004386">
    <property type="term" value="F:helicase activity"/>
    <property type="evidence" value="ECO:0007669"/>
    <property type="project" value="UniProtKB-KW"/>
</dbReference>
<dbReference type="EMBL" id="JAOB01000031">
    <property type="protein sequence ID" value="EUA56349.1"/>
    <property type="molecule type" value="Genomic_DNA"/>
</dbReference>
<dbReference type="AlphaFoldDB" id="X8CJT6"/>
<name>X8CJT6_MYCXE</name>
<keyword evidence="1" id="KW-0067">ATP-binding</keyword>
<protein>
    <submittedName>
        <fullName evidence="1">ATP-dependent helicase DinG domain protein</fullName>
        <ecNumber evidence="1">3.6.1.-</ecNumber>
    </submittedName>
</protein>
<dbReference type="GO" id="GO:0016787">
    <property type="term" value="F:hydrolase activity"/>
    <property type="evidence" value="ECO:0007669"/>
    <property type="project" value="UniProtKB-KW"/>
</dbReference>
<keyword evidence="1" id="KW-0547">Nucleotide-binding</keyword>
<sequence length="61" mass="6746">MLAQARPAAAQCRRPRVVAVLDSRMATARYGGYLRASLPPFWTTTDAAQVRQALERLRSAT</sequence>
<evidence type="ECO:0000313" key="1">
    <source>
        <dbReference type="EMBL" id="EUA56349.1"/>
    </source>
</evidence>
<proteinExistence type="predicted"/>
<organism evidence="1">
    <name type="scientific">Mycobacterium xenopi 4042</name>
    <dbReference type="NCBI Taxonomy" id="1299334"/>
    <lineage>
        <taxon>Bacteria</taxon>
        <taxon>Bacillati</taxon>
        <taxon>Actinomycetota</taxon>
        <taxon>Actinomycetes</taxon>
        <taxon>Mycobacteriales</taxon>
        <taxon>Mycobacteriaceae</taxon>
        <taxon>Mycobacterium</taxon>
    </lineage>
</organism>
<reference evidence="1" key="1">
    <citation type="submission" date="2014-01" db="EMBL/GenBank/DDBJ databases">
        <authorList>
            <person name="Brown-Elliot B."/>
            <person name="Wallace R."/>
            <person name="Lenaerts A."/>
            <person name="Ordway D."/>
            <person name="DeGroote M.A."/>
            <person name="Parker T."/>
            <person name="Sizemore C."/>
            <person name="Tallon L.J."/>
            <person name="Sadzewicz L.K."/>
            <person name="Sengamalay N."/>
            <person name="Fraser C.M."/>
            <person name="Hine E."/>
            <person name="Shefchek K.A."/>
            <person name="Das S.P."/>
            <person name="Tettelin H."/>
        </authorList>
    </citation>
    <scope>NUCLEOTIDE SEQUENCE [LARGE SCALE GENOMIC DNA]</scope>
    <source>
        <strain evidence="1">4042</strain>
    </source>
</reference>